<accession>A0ABS4UNT1</accession>
<reference evidence="2 3" key="1">
    <citation type="submission" date="2021-03" db="EMBL/GenBank/DDBJ databases">
        <title>Sequencing the genomes of 1000 actinobacteria strains.</title>
        <authorList>
            <person name="Klenk H.-P."/>
        </authorList>
    </citation>
    <scope>NUCLEOTIDE SEQUENCE [LARGE SCALE GENOMIC DNA]</scope>
    <source>
        <strain evidence="2 3">DSM 18824</strain>
    </source>
</reference>
<dbReference type="InterPro" id="IPR002575">
    <property type="entry name" value="Aminoglycoside_PTrfase"/>
</dbReference>
<dbReference type="RefSeq" id="WP_209696284.1">
    <property type="nucleotide sequence ID" value="NZ_BAAAVU010000001.1"/>
</dbReference>
<dbReference type="SUPFAM" id="SSF56112">
    <property type="entry name" value="Protein kinase-like (PK-like)"/>
    <property type="match status" value="1"/>
</dbReference>
<dbReference type="Gene3D" id="3.90.1200.10">
    <property type="match status" value="1"/>
</dbReference>
<name>A0ABS4UNT1_9ACTN</name>
<keyword evidence="2" id="KW-0808">Transferase</keyword>
<dbReference type="Proteomes" id="UP000755585">
    <property type="component" value="Unassembled WGS sequence"/>
</dbReference>
<evidence type="ECO:0000313" key="2">
    <source>
        <dbReference type="EMBL" id="MBP2353302.1"/>
    </source>
</evidence>
<evidence type="ECO:0000259" key="1">
    <source>
        <dbReference type="Pfam" id="PF01636"/>
    </source>
</evidence>
<dbReference type="GO" id="GO:0016301">
    <property type="term" value="F:kinase activity"/>
    <property type="evidence" value="ECO:0007669"/>
    <property type="project" value="UniProtKB-KW"/>
</dbReference>
<organism evidence="2 3">
    <name type="scientific">Kribbella aluminosa</name>
    <dbReference type="NCBI Taxonomy" id="416017"/>
    <lineage>
        <taxon>Bacteria</taxon>
        <taxon>Bacillati</taxon>
        <taxon>Actinomycetota</taxon>
        <taxon>Actinomycetes</taxon>
        <taxon>Propionibacteriales</taxon>
        <taxon>Kribbellaceae</taxon>
        <taxon>Kribbella</taxon>
    </lineage>
</organism>
<sequence length="301" mass="33645">MVTALDEALRAACEQRQLDPTGAELIHHYSNAVYLLPAEPAIARIAVGNESPERLRATQIVTSWLSRERGFAATTPLAGVDLVEIDPTTTVTFWTYYPQPTPGQGEPLTSAHLGQLLHDLHLTGWPPTPLQRWTPLESLERALLSTAGSDAISAEERQWITDRVSAVRAELSALDWPLGEGLIHGDAWAGNLMWDTISSPPRAILCDWDRVSWGPREVDLIPTWHAAVRYGRDESWIQDFITHYKYDLRDWSGYQTLLSMRDLAQLPGPLRRASNPPHAAALRQRLDALRSGDRTAIWIAL</sequence>
<proteinExistence type="predicted"/>
<comment type="caution">
    <text evidence="2">The sequence shown here is derived from an EMBL/GenBank/DDBJ whole genome shotgun (WGS) entry which is preliminary data.</text>
</comment>
<keyword evidence="3" id="KW-1185">Reference proteome</keyword>
<dbReference type="EMBL" id="JAGINT010000002">
    <property type="protein sequence ID" value="MBP2353302.1"/>
    <property type="molecule type" value="Genomic_DNA"/>
</dbReference>
<feature type="domain" description="Aminoglycoside phosphotransferase" evidence="1">
    <location>
        <begin position="28"/>
        <end position="253"/>
    </location>
</feature>
<dbReference type="InterPro" id="IPR011009">
    <property type="entry name" value="Kinase-like_dom_sf"/>
</dbReference>
<evidence type="ECO:0000313" key="3">
    <source>
        <dbReference type="Proteomes" id="UP000755585"/>
    </source>
</evidence>
<keyword evidence="2" id="KW-0418">Kinase</keyword>
<dbReference type="Pfam" id="PF01636">
    <property type="entry name" value="APH"/>
    <property type="match status" value="1"/>
</dbReference>
<protein>
    <submittedName>
        <fullName evidence="2">Ser/Thr protein kinase RdoA (MazF antagonist)</fullName>
    </submittedName>
</protein>
<gene>
    <name evidence="2" type="ORF">JOF29_004412</name>
</gene>